<gene>
    <name evidence="2" type="ORF">D9R08_04835</name>
</gene>
<dbReference type="RefSeq" id="WP_121896914.1">
    <property type="nucleotide sequence ID" value="NZ_RCNT01000002.1"/>
</dbReference>
<keyword evidence="3" id="KW-1185">Reference proteome</keyword>
<evidence type="ECO:0000256" key="1">
    <source>
        <dbReference type="SAM" id="SignalP"/>
    </source>
</evidence>
<feature type="signal peptide" evidence="1">
    <location>
        <begin position="1"/>
        <end position="20"/>
    </location>
</feature>
<dbReference type="EMBL" id="RCNT01000002">
    <property type="protein sequence ID" value="RMA42977.1"/>
    <property type="molecule type" value="Genomic_DNA"/>
</dbReference>
<accession>A0A3L9Y7B4</accession>
<dbReference type="PROSITE" id="PS51257">
    <property type="entry name" value="PROKAR_LIPOPROTEIN"/>
    <property type="match status" value="1"/>
</dbReference>
<evidence type="ECO:0000313" key="3">
    <source>
        <dbReference type="Proteomes" id="UP000281343"/>
    </source>
</evidence>
<feature type="chain" id="PRO_5018008613" evidence="1">
    <location>
        <begin position="21"/>
        <end position="162"/>
    </location>
</feature>
<name>A0A3L9Y7B4_9RHOB</name>
<reference evidence="2 3" key="1">
    <citation type="submission" date="2018-10" db="EMBL/GenBank/DDBJ databases">
        <authorList>
            <person name="Jung H.S."/>
            <person name="Jeon C.O."/>
        </authorList>
    </citation>
    <scope>NUCLEOTIDE SEQUENCE [LARGE SCALE GENOMIC DNA]</scope>
    <source>
        <strain evidence="2 3">MA-7-27</strain>
    </source>
</reference>
<dbReference type="OrthoDB" id="7839803at2"/>
<sequence>MFHRLSVLALVFMLAACATGGRGGDLNSPDQGLSGVYSRQMLLSDDVHHVLMGHVIVATRGDETIRALIVHQRRDGVHRLRYSTAWRNGIELPYRSLAHRSGGCTHGHCRDFAVGMIALSPEMMHAGARSGLRARLIGPSGAIIIHAPPALFSEALARAAEM</sequence>
<dbReference type="Proteomes" id="UP000281343">
    <property type="component" value="Unassembled WGS sequence"/>
</dbReference>
<protein>
    <submittedName>
        <fullName evidence="2">Uncharacterized protein</fullName>
    </submittedName>
</protein>
<organism evidence="2 3">
    <name type="scientific">Rhodophyticola porphyridii</name>
    <dbReference type="NCBI Taxonomy" id="1852017"/>
    <lineage>
        <taxon>Bacteria</taxon>
        <taxon>Pseudomonadati</taxon>
        <taxon>Pseudomonadota</taxon>
        <taxon>Alphaproteobacteria</taxon>
        <taxon>Rhodobacterales</taxon>
        <taxon>Roseobacteraceae</taxon>
        <taxon>Rhodophyticola</taxon>
    </lineage>
</organism>
<keyword evidence="1" id="KW-0732">Signal</keyword>
<evidence type="ECO:0000313" key="2">
    <source>
        <dbReference type="EMBL" id="RMA42977.1"/>
    </source>
</evidence>
<comment type="caution">
    <text evidence="2">The sequence shown here is derived from an EMBL/GenBank/DDBJ whole genome shotgun (WGS) entry which is preliminary data.</text>
</comment>
<proteinExistence type="predicted"/>
<dbReference type="AlphaFoldDB" id="A0A3L9Y7B4"/>